<evidence type="ECO:0000256" key="6">
    <source>
        <dbReference type="ARBA" id="ARBA00022985"/>
    </source>
</evidence>
<keyword evidence="4" id="KW-0808">Transferase</keyword>
<proteinExistence type="inferred from homology"/>
<evidence type="ECO:0000256" key="2">
    <source>
        <dbReference type="ARBA" id="ARBA00022475"/>
    </source>
</evidence>
<keyword evidence="2" id="KW-1003">Cell membrane</keyword>
<evidence type="ECO:0000259" key="11">
    <source>
        <dbReference type="Pfam" id="PF13231"/>
    </source>
</evidence>
<comment type="similarity">
    <text evidence="1">Belongs to the glycosyltransferase 2 family.</text>
</comment>
<feature type="transmembrane region" description="Helical" evidence="9">
    <location>
        <begin position="511"/>
        <end position="533"/>
    </location>
</feature>
<feature type="transmembrane region" description="Helical" evidence="9">
    <location>
        <begin position="296"/>
        <end position="317"/>
    </location>
</feature>
<evidence type="ECO:0000256" key="1">
    <source>
        <dbReference type="ARBA" id="ARBA00006739"/>
    </source>
</evidence>
<dbReference type="Gene3D" id="3.90.550.10">
    <property type="entry name" value="Spore Coat Polysaccharide Biosynthesis Protein SpsA, Chain A"/>
    <property type="match status" value="1"/>
</dbReference>
<dbReference type="Pfam" id="PF13231">
    <property type="entry name" value="PMT_2"/>
    <property type="match status" value="1"/>
</dbReference>
<evidence type="ECO:0000313" key="13">
    <source>
        <dbReference type="Proteomes" id="UP001500908"/>
    </source>
</evidence>
<feature type="transmembrane region" description="Helical" evidence="9">
    <location>
        <begin position="324"/>
        <end position="343"/>
    </location>
</feature>
<evidence type="ECO:0000256" key="7">
    <source>
        <dbReference type="ARBA" id="ARBA00022989"/>
    </source>
</evidence>
<gene>
    <name evidence="12" type="ORF">GCM10022402_04280</name>
</gene>
<dbReference type="Pfam" id="PF00535">
    <property type="entry name" value="Glycos_transf_2"/>
    <property type="match status" value="1"/>
</dbReference>
<evidence type="ECO:0000256" key="5">
    <source>
        <dbReference type="ARBA" id="ARBA00022692"/>
    </source>
</evidence>
<sequence>MSLAVVMPAYNEAANLAATVEDFLHEMAALGLRHWVVIVDDRSQDDTARIAGELATRHPNVVEVVHHPARRGYGAAVGSGIRAALERTDAEWVLLTDSDGQYRANAVPAFINTALRERADAVLGYRASRADPLGRKVNGVLWSCLSRLLLRTPAKDVDCAYKLIRRELLERMDLRGKAAEFSPELVAKLRATNGRIVQRAVTHLPRRHGQPTGADPAVIWHSLNGLTRVWWDVTVRGGMARLAQPRDPVLTMLTAAAVVLSVLAYLYFRPASLAYPDSVSHLVIARRVVAASTPGLAQLGGVWLPLPHLLALPFIWLDSWYRSGLAGAVVSMASYVVAVRYLYRTAVALTGYSGSGVVAATLFALCPAVLYLQSTPMSELLMAACVVAAVYHLTRWCQGESSRHLAATAAASLLGTLTRYETWCFTAAVLATVGIVAWQRAPVGQRLHRTEAHVVFFAVLGCAGIAGWMVWNAVIFGDPLFFHSGDYAKPSLWVSQDEATVGDWATSTLTYLYAIVGVAGAFLPVLAGAGLVAHLLRQGSLAPLTLLVFPPFIIVALYSGQRPLHVEQITGDLYNVRFALIVMLPIAVFTATLAAEVLRLRVRWPRQATAALVGATAVAVSAVGAAGSTEPDVLREAREFQFSATERASARAAAWLRDNYDGGTVLMQSFGNETVMFDARLPLNRIVYEGSYRAWEPTLADPKGNGVRWIHMRHTPGKSDQVWKKLGDAPALEDYTRVYADRHRFVYRAGEP</sequence>
<evidence type="ECO:0000313" key="12">
    <source>
        <dbReference type="EMBL" id="GAA3726693.1"/>
    </source>
</evidence>
<dbReference type="InterPro" id="IPR038731">
    <property type="entry name" value="RgtA/B/C-like"/>
</dbReference>
<dbReference type="InterPro" id="IPR001173">
    <property type="entry name" value="Glyco_trans_2-like"/>
</dbReference>
<feature type="transmembrane region" description="Helical" evidence="9">
    <location>
        <begin position="420"/>
        <end position="438"/>
    </location>
</feature>
<evidence type="ECO:0000256" key="3">
    <source>
        <dbReference type="ARBA" id="ARBA00022676"/>
    </source>
</evidence>
<comment type="caution">
    <text evidence="12">The sequence shown here is derived from an EMBL/GenBank/DDBJ whole genome shotgun (WGS) entry which is preliminary data.</text>
</comment>
<dbReference type="RefSeq" id="WP_344966658.1">
    <property type="nucleotide sequence ID" value="NZ_BAABDD010000001.1"/>
</dbReference>
<evidence type="ECO:0000259" key="10">
    <source>
        <dbReference type="Pfam" id="PF00535"/>
    </source>
</evidence>
<feature type="transmembrane region" description="Helical" evidence="9">
    <location>
        <begin position="349"/>
        <end position="370"/>
    </location>
</feature>
<keyword evidence="6" id="KW-0448">Lipopolysaccharide biosynthesis</keyword>
<feature type="transmembrane region" description="Helical" evidence="9">
    <location>
        <begin position="450"/>
        <end position="471"/>
    </location>
</feature>
<dbReference type="SUPFAM" id="SSF53448">
    <property type="entry name" value="Nucleotide-diphospho-sugar transferases"/>
    <property type="match status" value="1"/>
</dbReference>
<protein>
    <submittedName>
        <fullName evidence="12">Glycosyltransferase</fullName>
    </submittedName>
</protein>
<feature type="transmembrane region" description="Helical" evidence="9">
    <location>
        <begin position="540"/>
        <end position="558"/>
    </location>
</feature>
<organism evidence="12 13">
    <name type="scientific">Salinactinospora qingdaonensis</name>
    <dbReference type="NCBI Taxonomy" id="702744"/>
    <lineage>
        <taxon>Bacteria</taxon>
        <taxon>Bacillati</taxon>
        <taxon>Actinomycetota</taxon>
        <taxon>Actinomycetes</taxon>
        <taxon>Streptosporangiales</taxon>
        <taxon>Nocardiopsidaceae</taxon>
        <taxon>Salinactinospora</taxon>
    </lineage>
</organism>
<dbReference type="PANTHER" id="PTHR48090">
    <property type="entry name" value="UNDECAPRENYL-PHOSPHATE 4-DEOXY-4-FORMAMIDO-L-ARABINOSE TRANSFERASE-RELATED"/>
    <property type="match status" value="1"/>
</dbReference>
<keyword evidence="7 9" id="KW-1133">Transmembrane helix</keyword>
<feature type="domain" description="Glycosyltransferase 2-like" evidence="10">
    <location>
        <begin position="5"/>
        <end position="171"/>
    </location>
</feature>
<feature type="transmembrane region" description="Helical" evidence="9">
    <location>
        <begin position="249"/>
        <end position="268"/>
    </location>
</feature>
<feature type="domain" description="Glycosyltransferase RgtA/B/C/D-like" evidence="11">
    <location>
        <begin position="325"/>
        <end position="456"/>
    </location>
</feature>
<dbReference type="InterPro" id="IPR029044">
    <property type="entry name" value="Nucleotide-diphossugar_trans"/>
</dbReference>
<dbReference type="Proteomes" id="UP001500908">
    <property type="component" value="Unassembled WGS sequence"/>
</dbReference>
<dbReference type="PANTHER" id="PTHR48090:SF3">
    <property type="entry name" value="UNDECAPRENYL-PHOSPHATE 4-DEOXY-4-FORMAMIDO-L-ARABINOSE TRANSFERASE"/>
    <property type="match status" value="1"/>
</dbReference>
<accession>A0ABP7EX01</accession>
<dbReference type="CDD" id="cd04179">
    <property type="entry name" value="DPM_DPG-synthase_like"/>
    <property type="match status" value="1"/>
</dbReference>
<evidence type="ECO:0000256" key="8">
    <source>
        <dbReference type="ARBA" id="ARBA00023136"/>
    </source>
</evidence>
<evidence type="ECO:0000256" key="4">
    <source>
        <dbReference type="ARBA" id="ARBA00022679"/>
    </source>
</evidence>
<reference evidence="13" key="1">
    <citation type="journal article" date="2019" name="Int. J. Syst. Evol. Microbiol.">
        <title>The Global Catalogue of Microorganisms (GCM) 10K type strain sequencing project: providing services to taxonomists for standard genome sequencing and annotation.</title>
        <authorList>
            <consortium name="The Broad Institute Genomics Platform"/>
            <consortium name="The Broad Institute Genome Sequencing Center for Infectious Disease"/>
            <person name="Wu L."/>
            <person name="Ma J."/>
        </authorList>
    </citation>
    <scope>NUCLEOTIDE SEQUENCE [LARGE SCALE GENOMIC DNA]</scope>
    <source>
        <strain evidence="13">JCM 17137</strain>
    </source>
</reference>
<feature type="transmembrane region" description="Helical" evidence="9">
    <location>
        <begin position="578"/>
        <end position="598"/>
    </location>
</feature>
<evidence type="ECO:0000256" key="9">
    <source>
        <dbReference type="SAM" id="Phobius"/>
    </source>
</evidence>
<name>A0ABP7EX01_9ACTN</name>
<keyword evidence="8 9" id="KW-0472">Membrane</keyword>
<keyword evidence="13" id="KW-1185">Reference proteome</keyword>
<keyword evidence="5 9" id="KW-0812">Transmembrane</keyword>
<keyword evidence="3" id="KW-0328">Glycosyltransferase</keyword>
<dbReference type="EMBL" id="BAABDD010000001">
    <property type="protein sequence ID" value="GAA3726693.1"/>
    <property type="molecule type" value="Genomic_DNA"/>
</dbReference>
<dbReference type="InterPro" id="IPR050256">
    <property type="entry name" value="Glycosyltransferase_2"/>
</dbReference>